<feature type="domain" description="CENP-V/GFA" evidence="5">
    <location>
        <begin position="7"/>
        <end position="131"/>
    </location>
</feature>
<keyword evidence="2" id="KW-0479">Metal-binding</keyword>
<evidence type="ECO:0000256" key="4">
    <source>
        <dbReference type="ARBA" id="ARBA00023239"/>
    </source>
</evidence>
<dbReference type="SUPFAM" id="SSF51316">
    <property type="entry name" value="Mss4-like"/>
    <property type="match status" value="1"/>
</dbReference>
<proteinExistence type="inferred from homology"/>
<evidence type="ECO:0000313" key="7">
    <source>
        <dbReference type="Proteomes" id="UP000198346"/>
    </source>
</evidence>
<dbReference type="AlphaFoldDB" id="A0A239PZ49"/>
<dbReference type="PROSITE" id="PS51891">
    <property type="entry name" value="CENP_V_GFA"/>
    <property type="match status" value="1"/>
</dbReference>
<dbReference type="Proteomes" id="UP000198346">
    <property type="component" value="Unassembled WGS sequence"/>
</dbReference>
<evidence type="ECO:0000256" key="1">
    <source>
        <dbReference type="ARBA" id="ARBA00005495"/>
    </source>
</evidence>
<dbReference type="EMBL" id="FZQA01000008">
    <property type="protein sequence ID" value="SNT75440.1"/>
    <property type="molecule type" value="Genomic_DNA"/>
</dbReference>
<reference evidence="6 7" key="1">
    <citation type="submission" date="2017-07" db="EMBL/GenBank/DDBJ databases">
        <authorList>
            <person name="Sun Z.S."/>
            <person name="Albrecht U."/>
            <person name="Echele G."/>
            <person name="Lee C.C."/>
        </authorList>
    </citation>
    <scope>NUCLEOTIDE SEQUENCE [LARGE SCALE GENOMIC DNA]</scope>
    <source>
        <strain evidence="6 7">CGMCC 1.12710</strain>
    </source>
</reference>
<dbReference type="GO" id="GO:0016846">
    <property type="term" value="F:carbon-sulfur lyase activity"/>
    <property type="evidence" value="ECO:0007669"/>
    <property type="project" value="InterPro"/>
</dbReference>
<name>A0A239PZ49_9PROT</name>
<sequence>MSEKEPGEGSTRVAACPCGALQVTVSGAPVLIHACSCLACQRRSGSAFTYSAFFPDEQVLAVAGDSRAWRRTGHSGGRHESHFCPVCGVAVYARLDAVPGMIAVAAGCFAEPDFMRPSRFYWTETRHRWLEPIVGVEDALRQ</sequence>
<comment type="similarity">
    <text evidence="1">Belongs to the Gfa family.</text>
</comment>
<keyword evidence="3" id="KW-0862">Zinc</keyword>
<dbReference type="Gene3D" id="3.90.1590.10">
    <property type="entry name" value="glutathione-dependent formaldehyde- activating enzyme (gfa)"/>
    <property type="match status" value="1"/>
</dbReference>
<dbReference type="InterPro" id="IPR011057">
    <property type="entry name" value="Mss4-like_sf"/>
</dbReference>
<gene>
    <name evidence="6" type="ORF">SAMN06297382_2740</name>
</gene>
<keyword evidence="4" id="KW-0456">Lyase</keyword>
<dbReference type="GO" id="GO:0046872">
    <property type="term" value="F:metal ion binding"/>
    <property type="evidence" value="ECO:0007669"/>
    <property type="project" value="UniProtKB-KW"/>
</dbReference>
<dbReference type="OrthoDB" id="9807246at2"/>
<dbReference type="Pfam" id="PF04828">
    <property type="entry name" value="GFA"/>
    <property type="match status" value="1"/>
</dbReference>
<organism evidence="6 7">
    <name type="scientific">Amphiplicatus metriothermophilus</name>
    <dbReference type="NCBI Taxonomy" id="1519374"/>
    <lineage>
        <taxon>Bacteria</taxon>
        <taxon>Pseudomonadati</taxon>
        <taxon>Pseudomonadota</taxon>
        <taxon>Alphaproteobacteria</taxon>
        <taxon>Parvularculales</taxon>
        <taxon>Parvularculaceae</taxon>
        <taxon>Amphiplicatus</taxon>
    </lineage>
</organism>
<evidence type="ECO:0000256" key="2">
    <source>
        <dbReference type="ARBA" id="ARBA00022723"/>
    </source>
</evidence>
<protein>
    <submittedName>
        <fullName evidence="6">Uncharacterized conserved protein</fullName>
    </submittedName>
</protein>
<evidence type="ECO:0000313" key="6">
    <source>
        <dbReference type="EMBL" id="SNT75440.1"/>
    </source>
</evidence>
<dbReference type="InterPro" id="IPR006913">
    <property type="entry name" value="CENP-V/GFA"/>
</dbReference>
<evidence type="ECO:0000256" key="3">
    <source>
        <dbReference type="ARBA" id="ARBA00022833"/>
    </source>
</evidence>
<dbReference type="RefSeq" id="WP_159462509.1">
    <property type="nucleotide sequence ID" value="NZ_FZQA01000008.1"/>
</dbReference>
<dbReference type="PANTHER" id="PTHR33337">
    <property type="entry name" value="GFA DOMAIN-CONTAINING PROTEIN"/>
    <property type="match status" value="1"/>
</dbReference>
<accession>A0A239PZ49</accession>
<keyword evidence="7" id="KW-1185">Reference proteome</keyword>
<evidence type="ECO:0000259" key="5">
    <source>
        <dbReference type="PROSITE" id="PS51891"/>
    </source>
</evidence>
<dbReference type="PANTHER" id="PTHR33337:SF40">
    <property type="entry name" value="CENP-V_GFA DOMAIN-CONTAINING PROTEIN-RELATED"/>
    <property type="match status" value="1"/>
</dbReference>